<name>A0A4P8PK06_9VIRU</name>
<organism evidence="1">
    <name type="scientific">Blackfly microvirus SF02</name>
    <dbReference type="NCBI Taxonomy" id="2576452"/>
    <lineage>
        <taxon>Viruses</taxon>
        <taxon>Monodnaviria</taxon>
        <taxon>Sangervirae</taxon>
        <taxon>Phixviricota</taxon>
        <taxon>Malgrandaviricetes</taxon>
        <taxon>Petitvirales</taxon>
        <taxon>Microviridae</taxon>
        <taxon>Microvirus</taxon>
    </lineage>
</organism>
<sequence>MFPLLPGLITGGASLLGSIFSSDTNAKNTQAQIAAQQQMQGQSEAFNASQSQISRDWNADQAQINRDFQQQESSSAYQRSTADMKAAGLNPMMMFGSGGPASVPAGATAQGSAASIGTPTVPMPSRTSPFGDLGKNVSQAMDAMVSAKTIEKSSEEIAKMKTEQNLIDANKVVADLEGEKRKNEMPVSVLAGHSAKDVDTMKNRQEINRGRYLEPHIGPIAGDIAGHISNLVTSAKEMLSKYSGGGGSIDIRPNNRTPNQNVQDRFRLNSY</sequence>
<evidence type="ECO:0000313" key="1">
    <source>
        <dbReference type="EMBL" id="QCQ84792.1"/>
    </source>
</evidence>
<reference evidence="1" key="1">
    <citation type="submission" date="2018-12" db="EMBL/GenBank/DDBJ databases">
        <title>Singled stranded DNA viruses identified in blackflies (Austrosimulium ungulatum) sampled in New Zealand.</title>
        <authorList>
            <person name="Kraberger S."/>
            <person name="Fontenele R.S."/>
            <person name="Schmidlin K."/>
            <person name="Walters M."/>
            <person name="Varsani A."/>
        </authorList>
    </citation>
    <scope>NUCLEOTIDE SEQUENCE [LARGE SCALE GENOMIC DNA]</scope>
    <source>
        <strain evidence="1">084</strain>
    </source>
</reference>
<dbReference type="EMBL" id="MK249168">
    <property type="protein sequence ID" value="QCQ84792.1"/>
    <property type="molecule type" value="Genomic_DNA"/>
</dbReference>
<accession>A0A4P8PK06</accession>
<proteinExistence type="predicted"/>
<protein>
    <submittedName>
        <fullName evidence="1">DNA pilot protein</fullName>
    </submittedName>
</protein>
<dbReference type="Proteomes" id="UP000322767">
    <property type="component" value="Segment"/>
</dbReference>